<evidence type="ECO:0000313" key="2">
    <source>
        <dbReference type="EnsemblMetazoa" id="XP_022664804"/>
    </source>
</evidence>
<feature type="transmembrane region" description="Helical" evidence="1">
    <location>
        <begin position="81"/>
        <end position="105"/>
    </location>
</feature>
<keyword evidence="1" id="KW-1133">Transmembrane helix</keyword>
<dbReference type="GeneID" id="111251924"/>
<dbReference type="AlphaFoldDB" id="A0A7M7KCE8"/>
<sequence>MTRVFGVGPGTFLLTFIWAVSTVVTFFFVKSRGNYVPGLACYVLSLASTSVLVSLRKTRKGSSIRGYDEDLGYDRMFIPRVLLLAFVIVSTIVGLVGLYATWWILPQVTTASKPTMKSSKQTENNRADTGRRVLTWATISKLDDKQGQSRTRTDNFVSRNDEIDRLRKRY</sequence>
<reference evidence="2" key="1">
    <citation type="submission" date="2021-01" db="UniProtKB">
        <authorList>
            <consortium name="EnsemblMetazoa"/>
        </authorList>
    </citation>
    <scope>IDENTIFICATION</scope>
</reference>
<organism evidence="2 3">
    <name type="scientific">Varroa destructor</name>
    <name type="common">Honeybee mite</name>
    <dbReference type="NCBI Taxonomy" id="109461"/>
    <lineage>
        <taxon>Eukaryota</taxon>
        <taxon>Metazoa</taxon>
        <taxon>Ecdysozoa</taxon>
        <taxon>Arthropoda</taxon>
        <taxon>Chelicerata</taxon>
        <taxon>Arachnida</taxon>
        <taxon>Acari</taxon>
        <taxon>Parasitiformes</taxon>
        <taxon>Mesostigmata</taxon>
        <taxon>Gamasina</taxon>
        <taxon>Dermanyssoidea</taxon>
        <taxon>Varroidae</taxon>
        <taxon>Varroa</taxon>
    </lineage>
</organism>
<dbReference type="OrthoDB" id="5978182at2759"/>
<dbReference type="RefSeq" id="XP_022664804.1">
    <property type="nucleotide sequence ID" value="XM_022809069.1"/>
</dbReference>
<feature type="transmembrane region" description="Helical" evidence="1">
    <location>
        <begin position="12"/>
        <end position="29"/>
    </location>
</feature>
<protein>
    <submittedName>
        <fullName evidence="2">Uncharacterized protein</fullName>
    </submittedName>
</protein>
<proteinExistence type="predicted"/>
<accession>A0A7M7KCE8</accession>
<keyword evidence="3" id="KW-1185">Reference proteome</keyword>
<dbReference type="EnsemblMetazoa" id="XM_022809069">
    <property type="protein sequence ID" value="XP_022664804"/>
    <property type="gene ID" value="LOC111251924"/>
</dbReference>
<dbReference type="KEGG" id="vde:111251924"/>
<keyword evidence="1" id="KW-0812">Transmembrane</keyword>
<feature type="transmembrane region" description="Helical" evidence="1">
    <location>
        <begin position="35"/>
        <end position="55"/>
    </location>
</feature>
<evidence type="ECO:0000256" key="1">
    <source>
        <dbReference type="SAM" id="Phobius"/>
    </source>
</evidence>
<dbReference type="Proteomes" id="UP000594260">
    <property type="component" value="Unplaced"/>
</dbReference>
<keyword evidence="1" id="KW-0472">Membrane</keyword>
<evidence type="ECO:0000313" key="3">
    <source>
        <dbReference type="Proteomes" id="UP000594260"/>
    </source>
</evidence>
<dbReference type="InParanoid" id="A0A7M7KCE8"/>
<name>A0A7M7KCE8_VARDE</name>